<reference evidence="1" key="2">
    <citation type="journal article" date="2015" name="Fish Shellfish Immunol.">
        <title>Early steps in the European eel (Anguilla anguilla)-Vibrio vulnificus interaction in the gills: Role of the RtxA13 toxin.</title>
        <authorList>
            <person name="Callol A."/>
            <person name="Pajuelo D."/>
            <person name="Ebbesson L."/>
            <person name="Teles M."/>
            <person name="MacKenzie S."/>
            <person name="Amaro C."/>
        </authorList>
    </citation>
    <scope>NUCLEOTIDE SEQUENCE</scope>
</reference>
<dbReference type="EMBL" id="GBXM01028931">
    <property type="protein sequence ID" value="JAH79646.1"/>
    <property type="molecule type" value="Transcribed_RNA"/>
</dbReference>
<evidence type="ECO:0000313" key="1">
    <source>
        <dbReference type="EMBL" id="JAH79646.1"/>
    </source>
</evidence>
<sequence length="21" mass="2619">MIKIHCEHNHIKLYFLTSFPF</sequence>
<proteinExistence type="predicted"/>
<accession>A0A0E9VNP2</accession>
<protein>
    <submittedName>
        <fullName evidence="1">Uncharacterized protein</fullName>
    </submittedName>
</protein>
<dbReference type="AlphaFoldDB" id="A0A0E9VNP2"/>
<reference evidence="1" key="1">
    <citation type="submission" date="2014-11" db="EMBL/GenBank/DDBJ databases">
        <authorList>
            <person name="Amaro Gonzalez C."/>
        </authorList>
    </citation>
    <scope>NUCLEOTIDE SEQUENCE</scope>
</reference>
<organism evidence="1">
    <name type="scientific">Anguilla anguilla</name>
    <name type="common">European freshwater eel</name>
    <name type="synonym">Muraena anguilla</name>
    <dbReference type="NCBI Taxonomy" id="7936"/>
    <lineage>
        <taxon>Eukaryota</taxon>
        <taxon>Metazoa</taxon>
        <taxon>Chordata</taxon>
        <taxon>Craniata</taxon>
        <taxon>Vertebrata</taxon>
        <taxon>Euteleostomi</taxon>
        <taxon>Actinopterygii</taxon>
        <taxon>Neopterygii</taxon>
        <taxon>Teleostei</taxon>
        <taxon>Anguilliformes</taxon>
        <taxon>Anguillidae</taxon>
        <taxon>Anguilla</taxon>
    </lineage>
</organism>
<name>A0A0E9VNP2_ANGAN</name>